<dbReference type="GO" id="GO:0005886">
    <property type="term" value="C:plasma membrane"/>
    <property type="evidence" value="ECO:0007669"/>
    <property type="project" value="TreeGrafter"/>
</dbReference>
<dbReference type="Pfam" id="PF12621">
    <property type="entry name" value="PHM7_ext"/>
    <property type="match status" value="1"/>
</dbReference>
<evidence type="ECO:0000256" key="5">
    <source>
        <dbReference type="ARBA" id="ARBA00022989"/>
    </source>
</evidence>
<keyword evidence="6 7" id="KW-0472">Membrane</keyword>
<evidence type="ECO:0000313" key="12">
    <source>
        <dbReference type="EMBL" id="KAK5779112.1"/>
    </source>
</evidence>
<feature type="domain" description="10TM putative phosphate transporter extracellular tail" evidence="9">
    <location>
        <begin position="947"/>
        <end position="1039"/>
    </location>
</feature>
<dbReference type="InterPro" id="IPR045122">
    <property type="entry name" value="Csc1-like"/>
</dbReference>
<evidence type="ECO:0000256" key="7">
    <source>
        <dbReference type="SAM" id="Phobius"/>
    </source>
</evidence>
<proteinExistence type="inferred from homology"/>
<dbReference type="InterPro" id="IPR027815">
    <property type="entry name" value="CSC1/OSCA1-like_cyt"/>
</dbReference>
<evidence type="ECO:0000256" key="1">
    <source>
        <dbReference type="ARBA" id="ARBA00004141"/>
    </source>
</evidence>
<dbReference type="EMBL" id="JAWIZZ010000047">
    <property type="protein sequence ID" value="KAK5779112.1"/>
    <property type="molecule type" value="Genomic_DNA"/>
</dbReference>
<comment type="subcellular location">
    <subcellularLocation>
        <location evidence="1">Membrane</location>
        <topology evidence="1">Multi-pass membrane protein</topology>
    </subcellularLocation>
</comment>
<dbReference type="Proteomes" id="UP001306508">
    <property type="component" value="Unassembled WGS sequence"/>
</dbReference>
<dbReference type="GO" id="GO:0005227">
    <property type="term" value="F:calcium-activated cation channel activity"/>
    <property type="evidence" value="ECO:0007669"/>
    <property type="project" value="InterPro"/>
</dbReference>
<feature type="transmembrane region" description="Helical" evidence="7">
    <location>
        <begin position="715"/>
        <end position="732"/>
    </location>
</feature>
<sequence>MLQPRSTITQQDLLEFYERSSGLGFNLFGFNMSNYSSSSTIGSADTSSSTSAFVITLIVNSITAVCFFTAFTILRTKFKRVYQPRTLPDVQTITEEERINEPPKGYLSWLPFLLSKSHSYLLQHCGIDGYFFLRYMAIFVSFSFISGCILFPILLPVNATNGHGLSGFEILSYANIKNGKRAYAHVFLSWIIYILFLFILYKELYYYVVFRHAIQTTPLYDGLISSRTVLLTELRANLVAEGEFEKIFPNVEKVIYPHDLKTLINKCQERNKCFNKLESTLNSVINKAVKKQHMKSPEKLNKLYSNGSKPKNDLNTYIPKKKRPTHRLGPWYIPSISKIFPSRVKVDTIDYCEEHLVELNKEIHDLQADWDVDTKRLPAVFLIFSNQIDAQKCYQSVTDILGIFSFGKKFIGITPEDISWSNLNLTSWQRYIRYIGANTFLVAMIIFWTIPVAVVGCISNINFLTTKVPFLRFINNLPDFLLGLITGLLPTIALAILMSLVTPIIKCAGGLSGALTIEELNTFTQKWYYAFQVIQVFLVTTLTSSASATVESIITNPENAMTLLAQNLPKASNFYIVYFLLLGLSTPSSNLLQIVNFILSRLLPFLDSTPRDKWTRFNTLSQPDYSVLYPTVQILTCIFISYIIISPIILVFSTFAILFTLISYLYNTTYVQGFPASDARGKNYPMALFQALCPIYLCQVCLLGLFIMSKSWGPLVLEVIALAATALVHVYYKYKFLPIMDCVPVSVIRIARGDLDPSLYPTHDLGRAEINQLIKNEVHNYKANITGGVIRDATKWELEHANMLSSKQDLASLSLSSTDSIAKSIDPSKLSDKFGAWTPADPVEEKNCKLNSRKLENYDSTFAPEDETFRKYTYKDVQNQRYGIKIDEDPKDSHHHENMEEPLGEHVVNECDVGRQYNDPKAMMDDPAAFPLNITAGESWRRRIVKFFQPTKMYPFTLVRSRLPHVFNTTVEYEDNYIDIAYTNPCIREKDPIVWICKDPMGVSQQQIDIAKEVGVDIRDDFTKYNERGKPMFTFNPPDFETKVKR</sequence>
<dbReference type="Pfam" id="PF13967">
    <property type="entry name" value="RSN1_TM"/>
    <property type="match status" value="1"/>
</dbReference>
<dbReference type="Pfam" id="PF02714">
    <property type="entry name" value="RSN1_7TM"/>
    <property type="match status" value="1"/>
</dbReference>
<dbReference type="InterPro" id="IPR022257">
    <property type="entry name" value="PHM7_ext"/>
</dbReference>
<evidence type="ECO:0000256" key="6">
    <source>
        <dbReference type="ARBA" id="ARBA00023136"/>
    </source>
</evidence>
<keyword evidence="13" id="KW-1185">Reference proteome</keyword>
<gene>
    <name evidence="12" type="ORF">RI543_002997</name>
</gene>
<reference evidence="13" key="1">
    <citation type="submission" date="2023-07" db="EMBL/GenBank/DDBJ databases">
        <title>A draft genome of Kazachstania heterogenica Y-27499.</title>
        <authorList>
            <person name="Donic C."/>
            <person name="Kralova J.S."/>
            <person name="Fidel L."/>
            <person name="Ben-Dor S."/>
            <person name="Jung S."/>
        </authorList>
    </citation>
    <scope>NUCLEOTIDE SEQUENCE [LARGE SCALE GENOMIC DNA]</scope>
    <source>
        <strain evidence="13">Y27499</strain>
    </source>
</reference>
<evidence type="ECO:0000259" key="11">
    <source>
        <dbReference type="Pfam" id="PF14703"/>
    </source>
</evidence>
<organism evidence="12 13">
    <name type="scientific">Arxiozyma heterogenica</name>
    <dbReference type="NCBI Taxonomy" id="278026"/>
    <lineage>
        <taxon>Eukaryota</taxon>
        <taxon>Fungi</taxon>
        <taxon>Dikarya</taxon>
        <taxon>Ascomycota</taxon>
        <taxon>Saccharomycotina</taxon>
        <taxon>Saccharomycetes</taxon>
        <taxon>Saccharomycetales</taxon>
        <taxon>Saccharomycetaceae</taxon>
        <taxon>Arxiozyma</taxon>
    </lineage>
</organism>
<dbReference type="InterPro" id="IPR003864">
    <property type="entry name" value="CSC1/OSCA1-like_7TM"/>
</dbReference>
<evidence type="ECO:0000259" key="9">
    <source>
        <dbReference type="Pfam" id="PF12621"/>
    </source>
</evidence>
<name>A0AAN7WMS9_9SACH</name>
<protein>
    <recommendedName>
        <fullName evidence="14">Phosphate metabolism protein 7</fullName>
    </recommendedName>
</protein>
<feature type="transmembrane region" description="Helical" evidence="7">
    <location>
        <begin position="686"/>
        <end position="708"/>
    </location>
</feature>
<feature type="transmembrane region" description="Helical" evidence="7">
    <location>
        <begin position="639"/>
        <end position="666"/>
    </location>
</feature>
<feature type="transmembrane region" description="Helical" evidence="7">
    <location>
        <begin position="440"/>
        <end position="461"/>
    </location>
</feature>
<feature type="domain" description="CSC1/OSCA1-like N-terminal transmembrane" evidence="10">
    <location>
        <begin position="52"/>
        <end position="203"/>
    </location>
</feature>
<dbReference type="AlphaFoldDB" id="A0AAN7WMS9"/>
<feature type="transmembrane region" description="Helical" evidence="7">
    <location>
        <begin position="52"/>
        <end position="74"/>
    </location>
</feature>
<dbReference type="InterPro" id="IPR032880">
    <property type="entry name" value="CSC1/OSCA1-like_N"/>
</dbReference>
<evidence type="ECO:0000313" key="13">
    <source>
        <dbReference type="Proteomes" id="UP001306508"/>
    </source>
</evidence>
<dbReference type="PANTHER" id="PTHR13018">
    <property type="entry name" value="PROBABLE MEMBRANE PROTEIN DUF221-RELATED"/>
    <property type="match status" value="1"/>
</dbReference>
<evidence type="ECO:0000259" key="10">
    <source>
        <dbReference type="Pfam" id="PF13967"/>
    </source>
</evidence>
<feature type="transmembrane region" description="Helical" evidence="7">
    <location>
        <begin position="574"/>
        <end position="599"/>
    </location>
</feature>
<evidence type="ECO:0000256" key="2">
    <source>
        <dbReference type="ARBA" id="ARBA00007779"/>
    </source>
</evidence>
<keyword evidence="4 7" id="KW-0812">Transmembrane</keyword>
<evidence type="ECO:0000259" key="8">
    <source>
        <dbReference type="Pfam" id="PF02714"/>
    </source>
</evidence>
<keyword evidence="3" id="KW-0813">Transport</keyword>
<feature type="transmembrane region" description="Helical" evidence="7">
    <location>
        <begin position="481"/>
        <end position="506"/>
    </location>
</feature>
<accession>A0AAN7WMS9</accession>
<comment type="caution">
    <text evidence="12">The sequence shown here is derived from an EMBL/GenBank/DDBJ whole genome shotgun (WGS) entry which is preliminary data.</text>
</comment>
<keyword evidence="5 7" id="KW-1133">Transmembrane helix</keyword>
<feature type="domain" description="CSC1/OSCA1-like 7TM region" evidence="8">
    <location>
        <begin position="434"/>
        <end position="706"/>
    </location>
</feature>
<dbReference type="PANTHER" id="PTHR13018:SF139">
    <property type="entry name" value="PHOSPHATE METABOLISM PROTEIN 7"/>
    <property type="match status" value="1"/>
</dbReference>
<dbReference type="Pfam" id="PF14703">
    <property type="entry name" value="PHM7_cyt"/>
    <property type="match status" value="1"/>
</dbReference>
<feature type="domain" description="CSC1/OSCA1-like cytosolic" evidence="11">
    <location>
        <begin position="226"/>
        <end position="422"/>
    </location>
</feature>
<feature type="transmembrane region" description="Helical" evidence="7">
    <location>
        <begin position="182"/>
        <end position="201"/>
    </location>
</feature>
<evidence type="ECO:0000256" key="3">
    <source>
        <dbReference type="ARBA" id="ARBA00022448"/>
    </source>
</evidence>
<comment type="similarity">
    <text evidence="2">Belongs to the CSC1 (TC 1.A.17) family.</text>
</comment>
<feature type="transmembrane region" description="Helical" evidence="7">
    <location>
        <begin position="132"/>
        <end position="155"/>
    </location>
</feature>
<evidence type="ECO:0000256" key="4">
    <source>
        <dbReference type="ARBA" id="ARBA00022692"/>
    </source>
</evidence>
<evidence type="ECO:0008006" key="14">
    <source>
        <dbReference type="Google" id="ProtNLM"/>
    </source>
</evidence>